<dbReference type="EMBL" id="QLMA01000005">
    <property type="protein sequence ID" value="RAJ80087.1"/>
    <property type="molecule type" value="Genomic_DNA"/>
</dbReference>
<gene>
    <name evidence="1" type="ORF">CLV59_105194</name>
</gene>
<dbReference type="Proteomes" id="UP000249819">
    <property type="component" value="Unassembled WGS sequence"/>
</dbReference>
<dbReference type="RefSeq" id="WP_111593109.1">
    <property type="nucleotide sequence ID" value="NZ_QLMA01000005.1"/>
</dbReference>
<accession>A0A327VVQ9</accession>
<evidence type="ECO:0000313" key="2">
    <source>
        <dbReference type="Proteomes" id="UP000249819"/>
    </source>
</evidence>
<evidence type="ECO:0000313" key="1">
    <source>
        <dbReference type="EMBL" id="RAJ80087.1"/>
    </source>
</evidence>
<comment type="caution">
    <text evidence="1">The sequence shown here is derived from an EMBL/GenBank/DDBJ whole genome shotgun (WGS) entry which is preliminary data.</text>
</comment>
<dbReference type="NCBIfam" id="NF047352">
    <property type="entry name" value="P_loop_sacsin"/>
    <property type="match status" value="1"/>
</dbReference>
<protein>
    <submittedName>
        <fullName evidence="1">Uncharacterized protein</fullName>
    </submittedName>
</protein>
<dbReference type="AlphaFoldDB" id="A0A327VVQ9"/>
<reference evidence="1 2" key="1">
    <citation type="submission" date="2018-06" db="EMBL/GenBank/DDBJ databases">
        <title>Genomic Encyclopedia of Archaeal and Bacterial Type Strains, Phase II (KMG-II): from individual species to whole genera.</title>
        <authorList>
            <person name="Goeker M."/>
        </authorList>
    </citation>
    <scope>NUCLEOTIDE SEQUENCE [LARGE SCALE GENOMIC DNA]</scope>
    <source>
        <strain evidence="1 2">DSM 29821</strain>
    </source>
</reference>
<organism evidence="1 2">
    <name type="scientific">Chitinophaga dinghuensis</name>
    <dbReference type="NCBI Taxonomy" id="1539050"/>
    <lineage>
        <taxon>Bacteria</taxon>
        <taxon>Pseudomonadati</taxon>
        <taxon>Bacteroidota</taxon>
        <taxon>Chitinophagia</taxon>
        <taxon>Chitinophagales</taxon>
        <taxon>Chitinophagaceae</taxon>
        <taxon>Chitinophaga</taxon>
    </lineage>
</organism>
<dbReference type="InterPro" id="IPR036890">
    <property type="entry name" value="HATPase_C_sf"/>
</dbReference>
<dbReference type="Gene3D" id="3.30.565.10">
    <property type="entry name" value="Histidine kinase-like ATPase, C-terminal domain"/>
    <property type="match status" value="1"/>
</dbReference>
<proteinExistence type="predicted"/>
<dbReference type="OrthoDB" id="1062081at2"/>
<name>A0A327VVQ9_9BACT</name>
<sequence>MIKSIEAGRKEDGNRSIADKIIKRLHDLEKTIENNKGRWAWELLQNAKDSIADYDNRKVSVQLELWDDRVEFRHNGLHFTEQDVRGLINQISSKEIEEDKPTKKVGRFGTGFLTTHLLSKVIDIKGVVETVDNEFYHFAFPLDRDGSITQQLVPKIENAWSQFHTSVELIDKAYNASSYNTCFSYRLQTEKQKNIAKKGLDEFSMLIPFVLAFISEIEQVEIKNNITGDILVYKNSEEIHDNLLIPITCNINGKGSTTWIIYESNEHVAIAGEVEKTESGYDVKPIEGLPRLFCEFPLIGSETFYFPMMINSFHFSPLTERDGIWLKNNKEGTDKEVLLNQDLVKQAVELYRNVIKKLEAGNYTNLFNIVNTHTPNIPDKFFDATWYADKIQKPLREIIFNAKLVEMEGLNTSKRELSKLYFPLKSYSKEVQDNLWQFLYDMFPVTVCKKEHSEKWLPYGWPEWKNLNYATIIATIAERKSIKDLSGLLSKTEQEAIKWLNQVCTIVFKDESNAALYEKYSFIPNQYGDFKLRKDLFIDRIEDYQLVKILQLLGIDWKIILLNKYITFGNYHEKFAQDIATAISLKLKPPFTHTNETRSAITLLSEWFEENPKQGMDLFADLYKRRAETFMNVVEDKDSLYRIMRSRTSLAQLSEVATTFDEEPELLQNWSQLKEISKLMRQFKTDSVEELKEVLLLAKGLNVQNKIELTQEILVGLGVSSMEELERALEDKDLAAMFNHTSWSNVETFLFVEKLIGRAINNVISHLETLEEYDVSGRQKLANTAFGGIKKNGVEISIVIRPSDYGQVIVYYASEKNYLDFENAELWIDNGFDVPRHLTLGKILKTTGIRKIPV</sequence>
<keyword evidence="2" id="KW-1185">Reference proteome</keyword>
<dbReference type="SUPFAM" id="SSF55874">
    <property type="entry name" value="ATPase domain of HSP90 chaperone/DNA topoisomerase II/histidine kinase"/>
    <property type="match status" value="1"/>
</dbReference>